<sequence length="54" mass="6110">MTMRNARSATLSARRATAKPGDLRGKTRLVYEDEAGWIEIKLRIEPVLTPLQEV</sequence>
<geneLocation type="plasmid" evidence="1">
    <name>pHRC017</name>
</geneLocation>
<reference evidence="1" key="1">
    <citation type="journal article" date="2012" name="Mol. Plant Microbe Interact.">
        <title>Rhizobial plasmids that cause impaired symbiotic nitrogen fixation and enhanced host invasion.</title>
        <authorList>
            <person name="Crook M.B."/>
            <person name="Lindsay D.P."/>
            <person name="Biggs M.B."/>
            <person name="Bentley J.S."/>
            <person name="Price J.C."/>
            <person name="Clement S.C."/>
            <person name="Clement M.J."/>
            <person name="Long S.R."/>
            <person name="Griffitts J.S."/>
        </authorList>
    </citation>
    <scope>NUCLEOTIDE SEQUENCE</scope>
    <source>
        <strain evidence="1">C017</strain>
        <plasmid evidence="1">pHRC017</plasmid>
    </source>
</reference>
<name>I2E293_RHIML</name>
<accession>I2E293</accession>
<dbReference type="AlphaFoldDB" id="I2E293"/>
<keyword evidence="1" id="KW-0614">Plasmid</keyword>
<evidence type="ECO:0000313" key="1">
    <source>
        <dbReference type="EMBL" id="AFJ91611.1"/>
    </source>
</evidence>
<organism evidence="1">
    <name type="scientific">Rhizobium meliloti</name>
    <name type="common">Ensifer meliloti</name>
    <name type="synonym">Sinorhizobium meliloti</name>
    <dbReference type="NCBI Taxonomy" id="382"/>
    <lineage>
        <taxon>Bacteria</taxon>
        <taxon>Pseudomonadati</taxon>
        <taxon>Pseudomonadota</taxon>
        <taxon>Alphaproteobacteria</taxon>
        <taxon>Hyphomicrobiales</taxon>
        <taxon>Rhizobiaceae</taxon>
        <taxon>Sinorhizobium/Ensifer group</taxon>
        <taxon>Sinorhizobium</taxon>
    </lineage>
</organism>
<protein>
    <submittedName>
        <fullName evidence="1">Transposase</fullName>
    </submittedName>
</protein>
<gene>
    <name evidence="1" type="ORF">pHRC017_0602</name>
</gene>
<proteinExistence type="predicted"/>
<dbReference type="EMBL" id="JQ665880">
    <property type="protein sequence ID" value="AFJ91611.1"/>
    <property type="molecule type" value="Genomic_DNA"/>
</dbReference>